<dbReference type="EMBL" id="BART01038294">
    <property type="protein sequence ID" value="GAH05360.1"/>
    <property type="molecule type" value="Genomic_DNA"/>
</dbReference>
<comment type="caution">
    <text evidence="1">The sequence shown here is derived from an EMBL/GenBank/DDBJ whole genome shotgun (WGS) entry which is preliminary data.</text>
</comment>
<dbReference type="AlphaFoldDB" id="X1DAN1"/>
<sequence>MEKAIDDFSEAIALFPNFVEAYYLRATSYAALND</sequence>
<dbReference type="Gene3D" id="1.25.40.10">
    <property type="entry name" value="Tetratricopeptide repeat domain"/>
    <property type="match status" value="1"/>
</dbReference>
<gene>
    <name evidence="1" type="ORF">S01H4_63600</name>
</gene>
<protein>
    <submittedName>
        <fullName evidence="1">Uncharacterized protein</fullName>
    </submittedName>
</protein>
<name>X1DAN1_9ZZZZ</name>
<reference evidence="1" key="1">
    <citation type="journal article" date="2014" name="Front. Microbiol.">
        <title>High frequency of phylogenetically diverse reductive dehalogenase-homologous genes in deep subseafloor sedimentary metagenomes.</title>
        <authorList>
            <person name="Kawai M."/>
            <person name="Futagami T."/>
            <person name="Toyoda A."/>
            <person name="Takaki Y."/>
            <person name="Nishi S."/>
            <person name="Hori S."/>
            <person name="Arai W."/>
            <person name="Tsubouchi T."/>
            <person name="Morono Y."/>
            <person name="Uchiyama I."/>
            <person name="Ito T."/>
            <person name="Fujiyama A."/>
            <person name="Inagaki F."/>
            <person name="Takami H."/>
        </authorList>
    </citation>
    <scope>NUCLEOTIDE SEQUENCE</scope>
    <source>
        <strain evidence="1">Expedition CK06-06</strain>
    </source>
</reference>
<dbReference type="SUPFAM" id="SSF48452">
    <property type="entry name" value="TPR-like"/>
    <property type="match status" value="1"/>
</dbReference>
<proteinExistence type="predicted"/>
<dbReference type="InterPro" id="IPR011990">
    <property type="entry name" value="TPR-like_helical_dom_sf"/>
</dbReference>
<evidence type="ECO:0000313" key="1">
    <source>
        <dbReference type="EMBL" id="GAH05360.1"/>
    </source>
</evidence>
<organism evidence="1">
    <name type="scientific">marine sediment metagenome</name>
    <dbReference type="NCBI Taxonomy" id="412755"/>
    <lineage>
        <taxon>unclassified sequences</taxon>
        <taxon>metagenomes</taxon>
        <taxon>ecological metagenomes</taxon>
    </lineage>
</organism>
<feature type="non-terminal residue" evidence="1">
    <location>
        <position position="34"/>
    </location>
</feature>
<accession>X1DAN1</accession>